<dbReference type="Pfam" id="PF13400">
    <property type="entry name" value="Tad"/>
    <property type="match status" value="1"/>
</dbReference>
<keyword evidence="1" id="KW-0812">Transmembrane</keyword>
<evidence type="ECO:0000259" key="2">
    <source>
        <dbReference type="Pfam" id="PF13400"/>
    </source>
</evidence>
<evidence type="ECO:0008006" key="6">
    <source>
        <dbReference type="Google" id="ProtNLM"/>
    </source>
</evidence>
<dbReference type="Pfam" id="PF25269">
    <property type="entry name" value="DUF7867"/>
    <property type="match status" value="1"/>
</dbReference>
<dbReference type="InterPro" id="IPR057189">
    <property type="entry name" value="DUF7867"/>
</dbReference>
<comment type="caution">
    <text evidence="4">The sequence shown here is derived from an EMBL/GenBank/DDBJ whole genome shotgun (WGS) entry which is preliminary data.</text>
</comment>
<evidence type="ECO:0000259" key="3">
    <source>
        <dbReference type="Pfam" id="PF25269"/>
    </source>
</evidence>
<protein>
    <recommendedName>
        <fullName evidence="6">Flp pilus-assembly TadG-like N-terminal domain-containing protein</fullName>
    </recommendedName>
</protein>
<organism evidence="4 5">
    <name type="scientific">Thioclava marina</name>
    <dbReference type="NCBI Taxonomy" id="1915077"/>
    <lineage>
        <taxon>Bacteria</taxon>
        <taxon>Pseudomonadati</taxon>
        <taxon>Pseudomonadota</taxon>
        <taxon>Alphaproteobacteria</taxon>
        <taxon>Rhodobacterales</taxon>
        <taxon>Paracoccaceae</taxon>
        <taxon>Thioclava</taxon>
    </lineage>
</organism>
<keyword evidence="1" id="KW-0472">Membrane</keyword>
<evidence type="ECO:0000313" key="4">
    <source>
        <dbReference type="EMBL" id="OOY12506.1"/>
    </source>
</evidence>
<dbReference type="RefSeq" id="WP_146642527.1">
    <property type="nucleotide sequence ID" value="NZ_MPZS01000001.1"/>
</dbReference>
<reference evidence="4 5" key="1">
    <citation type="submission" date="2016-11" db="EMBL/GenBank/DDBJ databases">
        <title>A multilocus sequence analysis scheme for characterization of bacteria in the genus Thioclava.</title>
        <authorList>
            <person name="Liu Y."/>
            <person name="Shao Z."/>
        </authorList>
    </citation>
    <scope>NUCLEOTIDE SEQUENCE [LARGE SCALE GENOMIC DNA]</scope>
    <source>
        <strain evidence="4 5">11.10-0-13</strain>
    </source>
</reference>
<dbReference type="EMBL" id="MPZS01000001">
    <property type="protein sequence ID" value="OOY12506.1"/>
    <property type="molecule type" value="Genomic_DNA"/>
</dbReference>
<dbReference type="Proteomes" id="UP000242224">
    <property type="component" value="Unassembled WGS sequence"/>
</dbReference>
<accession>A0ABX3MLW7</accession>
<evidence type="ECO:0000256" key="1">
    <source>
        <dbReference type="SAM" id="Phobius"/>
    </source>
</evidence>
<evidence type="ECO:0000313" key="5">
    <source>
        <dbReference type="Proteomes" id="UP000242224"/>
    </source>
</evidence>
<feature type="transmembrane region" description="Helical" evidence="1">
    <location>
        <begin position="20"/>
        <end position="38"/>
    </location>
</feature>
<gene>
    <name evidence="4" type="ORF">BMG00_01220</name>
</gene>
<keyword evidence="1" id="KW-1133">Transmembrane helix</keyword>
<sequence>MSSGDIKHFARSEEGALTQFSLLWLVLTLAVGGLAVDVSNGYRERARMQDAADSAALGAIYLASDPTTTLEVATDKAIALAQQNLGNGSDQVVTNSDVVFGYFNEDTGSFQTNYSDDENLNRAVKVTASRSSDRQNETPTFLTRFAGHDGWEINTSAVAEAYLPACLVEGLSANGVIDLQSGNTFASGFCLYAKDYVSLNQNNVFEPGAIVSMPDVSKLDIPASGFTKNDGLKDSLRTAFYKLRIIDRINEIINSLEAGSSFLPDYITDKTIYTLTPKAGKVLTTSFESGKMYRLSCPGNSVTIDGDLLRDTVVFASCPIKFAQAAGLENVIFTNTSTDAKSFSAPSGLRLGENDNCAEGGGAQLITMGGVSNAAKMEFYGGQIIAAGDVSFSAQSNGIDGIAIVSGGGIDGTSNSTFGHCGSGMEDNIALSYFRLRL</sequence>
<keyword evidence="5" id="KW-1185">Reference proteome</keyword>
<name>A0ABX3MLW7_9RHOB</name>
<feature type="domain" description="Putative Flp pilus-assembly TadG-like N-terminal" evidence="2">
    <location>
        <begin position="16"/>
        <end position="59"/>
    </location>
</feature>
<proteinExistence type="predicted"/>
<dbReference type="InterPro" id="IPR028087">
    <property type="entry name" value="Tad_N"/>
</dbReference>
<feature type="domain" description="DUF7867" evidence="3">
    <location>
        <begin position="170"/>
        <end position="422"/>
    </location>
</feature>